<evidence type="ECO:0000256" key="2">
    <source>
        <dbReference type="ARBA" id="ARBA00022908"/>
    </source>
</evidence>
<name>A0ABS2CBL3_9NEIS</name>
<comment type="similarity">
    <text evidence="1">Belongs to the 'phage' integrase family.</text>
</comment>
<evidence type="ECO:0000256" key="4">
    <source>
        <dbReference type="ARBA" id="ARBA00023172"/>
    </source>
</evidence>
<evidence type="ECO:0000259" key="5">
    <source>
        <dbReference type="PROSITE" id="PS51898"/>
    </source>
</evidence>
<dbReference type="PROSITE" id="PS51898">
    <property type="entry name" value="TYR_RECOMBINASE"/>
    <property type="match status" value="1"/>
</dbReference>
<dbReference type="InterPro" id="IPR025166">
    <property type="entry name" value="Integrase_DNA_bind_dom"/>
</dbReference>
<dbReference type="EMBL" id="WOFE01000003">
    <property type="protein sequence ID" value="MBM5571539.1"/>
    <property type="molecule type" value="Genomic_DNA"/>
</dbReference>
<dbReference type="CDD" id="cd00801">
    <property type="entry name" value="INT_P4_C"/>
    <property type="match status" value="1"/>
</dbReference>
<keyword evidence="2" id="KW-0229">DNA integration</keyword>
<reference evidence="6 7" key="1">
    <citation type="submission" date="2019-11" db="EMBL/GenBank/DDBJ databases">
        <title>Novel Deefgea species.</title>
        <authorList>
            <person name="Han J.-H."/>
        </authorList>
    </citation>
    <scope>NUCLEOTIDE SEQUENCE [LARGE SCALE GENOMIC DNA]</scope>
    <source>
        <strain evidence="6 7">LMG 24817</strain>
    </source>
</reference>
<dbReference type="Gene3D" id="3.30.160.390">
    <property type="entry name" value="Integrase, DNA-binding domain"/>
    <property type="match status" value="1"/>
</dbReference>
<keyword evidence="3" id="KW-0238">DNA-binding</keyword>
<dbReference type="Gene3D" id="1.10.150.130">
    <property type="match status" value="1"/>
</dbReference>
<evidence type="ECO:0000313" key="7">
    <source>
        <dbReference type="Proteomes" id="UP001195660"/>
    </source>
</evidence>
<dbReference type="SUPFAM" id="SSF56349">
    <property type="entry name" value="DNA breaking-rejoining enzymes"/>
    <property type="match status" value="1"/>
</dbReference>
<dbReference type="InterPro" id="IPR050808">
    <property type="entry name" value="Phage_Integrase"/>
</dbReference>
<comment type="caution">
    <text evidence="6">The sequence shown here is derived from an EMBL/GenBank/DDBJ whole genome shotgun (WGS) entry which is preliminary data.</text>
</comment>
<dbReference type="PANTHER" id="PTHR30629:SF2">
    <property type="entry name" value="PROPHAGE INTEGRASE INTS-RELATED"/>
    <property type="match status" value="1"/>
</dbReference>
<dbReference type="InterPro" id="IPR013762">
    <property type="entry name" value="Integrase-like_cat_sf"/>
</dbReference>
<sequence>MSILTDTKAKAIKPEDKPLPHGGVVGLRLIPTKIKGRGKWELRFVSPITGKRRDAGLGIYPEVGIASAKEKAEAMRKLVAEGIDPLDARAREKAAPATPTFQQAAEILHKDLAPSWSNPKHINDWINSMHIYVFKHIGAMPVTEITPKHIADVLRPFWLKKAETASRVKQRMSAVMGWAWAHGFIAANPVDVVGYLLPKQGEAARVEHFPAMPWRDVPAFVAGNLSTRQSVSANALMFLMLTASRSGEVRGAAWAEIDLDSAIWTIPAERMKMGVAHRIPLSDTAMEILRAQQGQHPTLVFPSPRAEKPLSDSVLTMFLRKKNAHSNTGERTATAHGFRSSFRDWASVNQYPRDWAERALAHEIENKSEAAYHRDDLLEHRAVMMQAWADFLNGKASKPNNVVTLRAA</sequence>
<feature type="domain" description="Tyr recombinase" evidence="5">
    <location>
        <begin position="207"/>
        <end position="385"/>
    </location>
</feature>
<accession>A0ABS2CBL3</accession>
<protein>
    <submittedName>
        <fullName evidence="6">Tyrosine-type recombinase/integrase</fullName>
    </submittedName>
</protein>
<dbReference type="PANTHER" id="PTHR30629">
    <property type="entry name" value="PROPHAGE INTEGRASE"/>
    <property type="match status" value="1"/>
</dbReference>
<dbReference type="InterPro" id="IPR011010">
    <property type="entry name" value="DNA_brk_join_enz"/>
</dbReference>
<dbReference type="Pfam" id="PF22022">
    <property type="entry name" value="Phage_int_M"/>
    <property type="match status" value="1"/>
</dbReference>
<evidence type="ECO:0000313" key="6">
    <source>
        <dbReference type="EMBL" id="MBM5571539.1"/>
    </source>
</evidence>
<organism evidence="6 7">
    <name type="scientific">Deefgea chitinilytica</name>
    <dbReference type="NCBI Taxonomy" id="570276"/>
    <lineage>
        <taxon>Bacteria</taxon>
        <taxon>Pseudomonadati</taxon>
        <taxon>Pseudomonadota</taxon>
        <taxon>Betaproteobacteria</taxon>
        <taxon>Neisseriales</taxon>
        <taxon>Chitinibacteraceae</taxon>
        <taxon>Deefgea</taxon>
    </lineage>
</organism>
<dbReference type="Gene3D" id="1.10.443.10">
    <property type="entry name" value="Intergrase catalytic core"/>
    <property type="match status" value="1"/>
</dbReference>
<dbReference type="Proteomes" id="UP001195660">
    <property type="component" value="Unassembled WGS sequence"/>
</dbReference>
<dbReference type="InterPro" id="IPR010998">
    <property type="entry name" value="Integrase_recombinase_N"/>
</dbReference>
<dbReference type="Pfam" id="PF13356">
    <property type="entry name" value="Arm-DNA-bind_3"/>
    <property type="match status" value="1"/>
</dbReference>
<dbReference type="RefSeq" id="WP_203570874.1">
    <property type="nucleotide sequence ID" value="NZ_WOFE01000003.1"/>
</dbReference>
<keyword evidence="7" id="KW-1185">Reference proteome</keyword>
<keyword evidence="4" id="KW-0233">DNA recombination</keyword>
<dbReference type="InterPro" id="IPR038488">
    <property type="entry name" value="Integrase_DNA-bd_sf"/>
</dbReference>
<evidence type="ECO:0000256" key="1">
    <source>
        <dbReference type="ARBA" id="ARBA00008857"/>
    </source>
</evidence>
<dbReference type="InterPro" id="IPR002104">
    <property type="entry name" value="Integrase_catalytic"/>
</dbReference>
<evidence type="ECO:0000256" key="3">
    <source>
        <dbReference type="ARBA" id="ARBA00023125"/>
    </source>
</evidence>
<dbReference type="Pfam" id="PF00589">
    <property type="entry name" value="Phage_integrase"/>
    <property type="match status" value="1"/>
</dbReference>
<proteinExistence type="inferred from homology"/>
<dbReference type="InterPro" id="IPR053876">
    <property type="entry name" value="Phage_int_M"/>
</dbReference>
<gene>
    <name evidence="6" type="ORF">GM173_08090</name>
</gene>